<dbReference type="Proteomes" id="UP001305647">
    <property type="component" value="Unassembled WGS sequence"/>
</dbReference>
<evidence type="ECO:0000313" key="8">
    <source>
        <dbReference type="Proteomes" id="UP001305647"/>
    </source>
</evidence>
<organism evidence="7 8">
    <name type="scientific">Parathielavia hyrcaniae</name>
    <dbReference type="NCBI Taxonomy" id="113614"/>
    <lineage>
        <taxon>Eukaryota</taxon>
        <taxon>Fungi</taxon>
        <taxon>Dikarya</taxon>
        <taxon>Ascomycota</taxon>
        <taxon>Pezizomycotina</taxon>
        <taxon>Sordariomycetes</taxon>
        <taxon>Sordariomycetidae</taxon>
        <taxon>Sordariales</taxon>
        <taxon>Chaetomiaceae</taxon>
        <taxon>Parathielavia</taxon>
    </lineage>
</organism>
<dbReference type="EMBL" id="MU863695">
    <property type="protein sequence ID" value="KAK4096811.1"/>
    <property type="molecule type" value="Genomic_DNA"/>
</dbReference>
<keyword evidence="8" id="KW-1185">Reference proteome</keyword>
<dbReference type="InterPro" id="IPR051175">
    <property type="entry name" value="CLK_kinases"/>
</dbReference>
<proteinExistence type="predicted"/>
<keyword evidence="3" id="KW-0547">Nucleotide-binding</keyword>
<keyword evidence="4 7" id="KW-0418">Kinase</keyword>
<feature type="domain" description="Protein kinase" evidence="6">
    <location>
        <begin position="54"/>
        <end position="394"/>
    </location>
</feature>
<reference evidence="7" key="2">
    <citation type="submission" date="2023-05" db="EMBL/GenBank/DDBJ databases">
        <authorList>
            <consortium name="Lawrence Berkeley National Laboratory"/>
            <person name="Steindorff A."/>
            <person name="Hensen N."/>
            <person name="Bonometti L."/>
            <person name="Westerberg I."/>
            <person name="Brannstrom I.O."/>
            <person name="Guillou S."/>
            <person name="Cros-Aarteil S."/>
            <person name="Calhoun S."/>
            <person name="Haridas S."/>
            <person name="Kuo A."/>
            <person name="Mondo S."/>
            <person name="Pangilinan J."/>
            <person name="Riley R."/>
            <person name="Labutti K."/>
            <person name="Andreopoulos B."/>
            <person name="Lipzen A."/>
            <person name="Chen C."/>
            <person name="Yanf M."/>
            <person name="Daum C."/>
            <person name="Ng V."/>
            <person name="Clum A."/>
            <person name="Ohm R."/>
            <person name="Martin F."/>
            <person name="Silar P."/>
            <person name="Natvig D."/>
            <person name="Lalanne C."/>
            <person name="Gautier V."/>
            <person name="Ament-Velasquez S.L."/>
            <person name="Kruys A."/>
            <person name="Hutchinson M.I."/>
            <person name="Powell A.J."/>
            <person name="Barry K."/>
            <person name="Miller A.N."/>
            <person name="Grigoriev I.V."/>
            <person name="Debuchy R."/>
            <person name="Gladieux P."/>
            <person name="Thoren M.H."/>
            <person name="Johannesson H."/>
        </authorList>
    </citation>
    <scope>NUCLEOTIDE SEQUENCE</scope>
    <source>
        <strain evidence="7">CBS 757.83</strain>
    </source>
</reference>
<dbReference type="Gene3D" id="1.10.510.10">
    <property type="entry name" value="Transferase(Phosphotransferase) domain 1"/>
    <property type="match status" value="1"/>
</dbReference>
<dbReference type="GO" id="GO:0004674">
    <property type="term" value="F:protein serine/threonine kinase activity"/>
    <property type="evidence" value="ECO:0007669"/>
    <property type="project" value="UniProtKB-KW"/>
</dbReference>
<dbReference type="InterPro" id="IPR011009">
    <property type="entry name" value="Kinase-like_dom_sf"/>
</dbReference>
<dbReference type="GO" id="GO:0005634">
    <property type="term" value="C:nucleus"/>
    <property type="evidence" value="ECO:0007669"/>
    <property type="project" value="TreeGrafter"/>
</dbReference>
<dbReference type="GO" id="GO:0043484">
    <property type="term" value="P:regulation of RNA splicing"/>
    <property type="evidence" value="ECO:0007669"/>
    <property type="project" value="TreeGrafter"/>
</dbReference>
<keyword evidence="1" id="KW-0723">Serine/threonine-protein kinase</keyword>
<evidence type="ECO:0000256" key="3">
    <source>
        <dbReference type="ARBA" id="ARBA00022741"/>
    </source>
</evidence>
<dbReference type="Gene3D" id="3.30.200.20">
    <property type="entry name" value="Phosphorylase Kinase, domain 1"/>
    <property type="match status" value="1"/>
</dbReference>
<dbReference type="InterPro" id="IPR000719">
    <property type="entry name" value="Prot_kinase_dom"/>
</dbReference>
<dbReference type="PANTHER" id="PTHR45646">
    <property type="entry name" value="SERINE/THREONINE-PROTEIN KINASE DOA-RELATED"/>
    <property type="match status" value="1"/>
</dbReference>
<evidence type="ECO:0000256" key="4">
    <source>
        <dbReference type="ARBA" id="ARBA00022777"/>
    </source>
</evidence>
<sequence length="400" mass="45196">MAFSSSPSHLPRDFPTSGFQVIDPSDKVEEENLPFYNRDDYYPMRMGEVIGRHYQVVAKLGYGTTSTVWLGRDLRDGKYWTLKVHINTTKHNQESAVYRHLADVAANMVGRPGRQNVRELHDSLTLTSQHGDHEVFVMTPLGMSLRTLQQMQPNHAFEKMFVTSAVDQVLFGLYYLHAAELVHTDLHSDNLLVAIVDNSVLADVEEGEIFEPAARKRDDDRFVYVSRYMLGGPGPLTICDFGQARIGNVHRGLAMPLPYRAPEVILRMDWGAPVDLWAVGLLSWSLLKPRALFDLYAPDSPELNDAHHLAAMTALMGPPPPEFLQRSEEASKYWSEDGTWKGPVPVPTDLSFESLCTPLTGQDKEMFLNFLSGLLHWLPEERLTTEQTCHHLWLRGGGEQ</sequence>
<dbReference type="SMART" id="SM00220">
    <property type="entry name" value="S_TKc"/>
    <property type="match status" value="1"/>
</dbReference>
<name>A0AAN6PWT8_9PEZI</name>
<dbReference type="PANTHER" id="PTHR45646:SF11">
    <property type="entry name" value="SERINE_THREONINE-PROTEIN KINASE DOA"/>
    <property type="match status" value="1"/>
</dbReference>
<evidence type="ECO:0000259" key="6">
    <source>
        <dbReference type="PROSITE" id="PS50011"/>
    </source>
</evidence>
<keyword evidence="2" id="KW-0808">Transferase</keyword>
<dbReference type="GO" id="GO:0005524">
    <property type="term" value="F:ATP binding"/>
    <property type="evidence" value="ECO:0007669"/>
    <property type="project" value="UniProtKB-KW"/>
</dbReference>
<dbReference type="AlphaFoldDB" id="A0AAN6PWT8"/>
<evidence type="ECO:0000256" key="5">
    <source>
        <dbReference type="ARBA" id="ARBA00022840"/>
    </source>
</evidence>
<protein>
    <submittedName>
        <fullName evidence="7">Kinase-like protein</fullName>
    </submittedName>
</protein>
<dbReference type="SUPFAM" id="SSF56112">
    <property type="entry name" value="Protein kinase-like (PK-like)"/>
    <property type="match status" value="1"/>
</dbReference>
<dbReference type="Pfam" id="PF00069">
    <property type="entry name" value="Pkinase"/>
    <property type="match status" value="1"/>
</dbReference>
<dbReference type="PROSITE" id="PS50011">
    <property type="entry name" value="PROTEIN_KINASE_DOM"/>
    <property type="match status" value="1"/>
</dbReference>
<gene>
    <name evidence="7" type="ORF">N658DRAFT_518994</name>
</gene>
<evidence type="ECO:0000256" key="1">
    <source>
        <dbReference type="ARBA" id="ARBA00022527"/>
    </source>
</evidence>
<accession>A0AAN6PWT8</accession>
<reference evidence="7" key="1">
    <citation type="journal article" date="2023" name="Mol. Phylogenet. Evol.">
        <title>Genome-scale phylogeny and comparative genomics of the fungal order Sordariales.</title>
        <authorList>
            <person name="Hensen N."/>
            <person name="Bonometti L."/>
            <person name="Westerberg I."/>
            <person name="Brannstrom I.O."/>
            <person name="Guillou S."/>
            <person name="Cros-Aarteil S."/>
            <person name="Calhoun S."/>
            <person name="Haridas S."/>
            <person name="Kuo A."/>
            <person name="Mondo S."/>
            <person name="Pangilinan J."/>
            <person name="Riley R."/>
            <person name="LaButti K."/>
            <person name="Andreopoulos B."/>
            <person name="Lipzen A."/>
            <person name="Chen C."/>
            <person name="Yan M."/>
            <person name="Daum C."/>
            <person name="Ng V."/>
            <person name="Clum A."/>
            <person name="Steindorff A."/>
            <person name="Ohm R.A."/>
            <person name="Martin F."/>
            <person name="Silar P."/>
            <person name="Natvig D.O."/>
            <person name="Lalanne C."/>
            <person name="Gautier V."/>
            <person name="Ament-Velasquez S.L."/>
            <person name="Kruys A."/>
            <person name="Hutchinson M.I."/>
            <person name="Powell A.J."/>
            <person name="Barry K."/>
            <person name="Miller A.N."/>
            <person name="Grigoriev I.V."/>
            <person name="Debuchy R."/>
            <person name="Gladieux P."/>
            <person name="Hiltunen Thoren M."/>
            <person name="Johannesson H."/>
        </authorList>
    </citation>
    <scope>NUCLEOTIDE SEQUENCE</scope>
    <source>
        <strain evidence="7">CBS 757.83</strain>
    </source>
</reference>
<comment type="caution">
    <text evidence="7">The sequence shown here is derived from an EMBL/GenBank/DDBJ whole genome shotgun (WGS) entry which is preliminary data.</text>
</comment>
<evidence type="ECO:0000313" key="7">
    <source>
        <dbReference type="EMBL" id="KAK4096811.1"/>
    </source>
</evidence>
<evidence type="ECO:0000256" key="2">
    <source>
        <dbReference type="ARBA" id="ARBA00022679"/>
    </source>
</evidence>
<keyword evidence="5" id="KW-0067">ATP-binding</keyword>